<dbReference type="Pfam" id="PF13426">
    <property type="entry name" value="PAS_9"/>
    <property type="match status" value="1"/>
</dbReference>
<evidence type="ECO:0000256" key="5">
    <source>
        <dbReference type="ARBA" id="ARBA00022679"/>
    </source>
</evidence>
<dbReference type="InterPro" id="IPR013656">
    <property type="entry name" value="PAS_4"/>
</dbReference>
<evidence type="ECO:0000256" key="7">
    <source>
        <dbReference type="SAM" id="Coils"/>
    </source>
</evidence>
<evidence type="ECO:0000256" key="4">
    <source>
        <dbReference type="ARBA" id="ARBA00022553"/>
    </source>
</evidence>
<evidence type="ECO:0000256" key="6">
    <source>
        <dbReference type="ARBA" id="ARBA00022777"/>
    </source>
</evidence>
<dbReference type="PANTHER" id="PTHR43304:SF1">
    <property type="entry name" value="PAC DOMAIN-CONTAINING PROTEIN"/>
    <property type="match status" value="1"/>
</dbReference>
<evidence type="ECO:0000313" key="12">
    <source>
        <dbReference type="EMBL" id="QBM26568.1"/>
    </source>
</evidence>
<dbReference type="InterPro" id="IPR052162">
    <property type="entry name" value="Sensor_kinase/Photoreceptor"/>
</dbReference>
<dbReference type="PROSITE" id="PS50109">
    <property type="entry name" value="HIS_KIN"/>
    <property type="match status" value="1"/>
</dbReference>
<gene>
    <name evidence="12" type="primary">cph3</name>
    <name evidence="12" type="ORF">HPF_02670</name>
</gene>
<dbReference type="Pfam" id="PF08448">
    <property type="entry name" value="PAS_4"/>
    <property type="match status" value="5"/>
</dbReference>
<evidence type="ECO:0000259" key="10">
    <source>
        <dbReference type="PROSITE" id="PS50112"/>
    </source>
</evidence>
<dbReference type="SMART" id="SM00091">
    <property type="entry name" value="PAS"/>
    <property type="match status" value="7"/>
</dbReference>
<feature type="coiled-coil region" evidence="7">
    <location>
        <begin position="840"/>
        <end position="871"/>
    </location>
</feature>
<feature type="compositionally biased region" description="Basic and acidic residues" evidence="8">
    <location>
        <begin position="14"/>
        <end position="26"/>
    </location>
</feature>
<dbReference type="SMART" id="SM00388">
    <property type="entry name" value="HisKA"/>
    <property type="match status" value="1"/>
</dbReference>
<evidence type="ECO:0000259" key="9">
    <source>
        <dbReference type="PROSITE" id="PS50109"/>
    </source>
</evidence>
<feature type="domain" description="PAC" evidence="11">
    <location>
        <begin position="673"/>
        <end position="725"/>
    </location>
</feature>
<dbReference type="InterPro" id="IPR000014">
    <property type="entry name" value="PAS"/>
</dbReference>
<dbReference type="InterPro" id="IPR005467">
    <property type="entry name" value="His_kinase_dom"/>
</dbReference>
<dbReference type="NCBIfam" id="TIGR00229">
    <property type="entry name" value="sensory_box"/>
    <property type="match status" value="7"/>
</dbReference>
<dbReference type="Gene3D" id="3.30.450.20">
    <property type="entry name" value="PAS domain"/>
    <property type="match status" value="7"/>
</dbReference>
<dbReference type="PRINTS" id="PR00344">
    <property type="entry name" value="BCTRLSENSOR"/>
</dbReference>
<dbReference type="AlphaFoldDB" id="A0A4P6WWM1"/>
<feature type="domain" description="PAS" evidence="10">
    <location>
        <begin position="599"/>
        <end position="670"/>
    </location>
</feature>
<protein>
    <recommendedName>
        <fullName evidence="3">histidine kinase</fullName>
        <ecNumber evidence="3">2.7.13.3</ecNumber>
    </recommendedName>
</protein>
<feature type="domain" description="Histidine kinase" evidence="9">
    <location>
        <begin position="1026"/>
        <end position="1242"/>
    </location>
</feature>
<dbReference type="EC" id="2.7.13.3" evidence="3"/>
<dbReference type="InterPro" id="IPR004358">
    <property type="entry name" value="Sig_transdc_His_kin-like_C"/>
</dbReference>
<dbReference type="FunFam" id="3.30.565.10:FF:000006">
    <property type="entry name" value="Sensor histidine kinase WalK"/>
    <property type="match status" value="1"/>
</dbReference>
<dbReference type="SUPFAM" id="SSF55785">
    <property type="entry name" value="PYP-like sensor domain (PAS domain)"/>
    <property type="match status" value="7"/>
</dbReference>
<dbReference type="Pfam" id="PF00512">
    <property type="entry name" value="HisKA"/>
    <property type="match status" value="1"/>
</dbReference>
<evidence type="ECO:0000259" key="11">
    <source>
        <dbReference type="PROSITE" id="PS50113"/>
    </source>
</evidence>
<sequence>MSAIHPFPGNKARKTPDEEQVSDRERALEAEVQALRAELAQLRRPAASPGPAHGLRSESPDPYSSLFAALNSVFPIGMLRIQPDGSLIQVDQMLQQIFGLEEQDFFNFGWMRCVHSADVAVVKEYWERGVATGTSTSLEFRIIRPGSEDIAHVIARNIPQFDEQGRLTGQLGFVQDISQLRKLEAEARIKDELNRQIIASSPDCTKVLDLQGHVLQMTARGCKLVEVDDFEQVRGSDWTTWWPEEGQNLARSALDQARTAGGARFVAFGNTFKGTPKWWDTVVSPITDSSGQPVMLLAVSRDITETHEQQHQIQRLNSELESRVQERTSQLATVNERLRQTLHDAQTLYNKAPCGYHSVDADGIFVLINQTELDWLGYTREEAIGKMTFRDQVLPEDRPMIRDRLQRLIKGEKLESVELGLRRRDGTTFVALLSSTAVVDEQGRFVRTNNTLVDISARKLAEHALHVQRNFLQTVTNTVPVQLAFYDRDLICRFANASYARWLGTEPASLIGLHLRDIARPEDFATAGARLEAALHGEPQQFEGLRRFPDGHEFYASIGYTPYIENGQVQGLIIQMVDITERKASEDRVQSTNRQLADALQQAQALYNQAPCGYHSLNADGVYESINDTELHWLGYERDEVIGRLSYRDVVLPSRVPLLEDRMERLIREGSLAGAEYEMRRKDGSVFHALLSSAAVRDEKGRFLRSNTTVVDITQRRQAELALQENQRFLQTVTNHVPGVIAYLDAMLRFRFANEEHRRLYGLDPARILGLHISECLPALVWQEVQPRYQAALDGQVQHYESWRHTVSGEDIYIRATLLPDIYEGLVQGIIVQIIDITERKRVEERVHQLNDELEMRIRERSMELLESEQRFRLMADNLRDYSIYFLDAQGCITDWTDSAQRMEGYSPSEMLGQHYAKLLQPDNPDEASSIAAQMLRMAASRGQHELHSWQTRKDGSRYWAHSILIALRDDSGELRGFSKISRDMTDAKRLDDLMRNINDELENRVVERTEQLLAANKDLESFSYSVSHDLRSPLRHISSFVSLLEEHLADKGDDTTQRYLGTIGNSARHMSQLIDGLLAFSRLGRSAVNVMPVDFTMLVEAVVSQIAHDTEGRVVDWVIAPDLPVVQGDALLLREVWANLLGNAFKYTRPRERARIEVGWSVDPAVGYTFYVKDNGVGFDTKYAQKLFGVFQRLHRASEFEGTGIGLALTRRILERHGGSIWAESQQGEGSTFHFSLPFEGCSPSDSSHDSIPSVLEP</sequence>
<proteinExistence type="predicted"/>
<feature type="domain" description="PAC" evidence="11">
    <location>
        <begin position="136"/>
        <end position="189"/>
    </location>
</feature>
<dbReference type="PROSITE" id="PS50113">
    <property type="entry name" value="PAC"/>
    <property type="match status" value="6"/>
</dbReference>
<dbReference type="KEGG" id="hpse:HPF_02670"/>
<dbReference type="InterPro" id="IPR035965">
    <property type="entry name" value="PAS-like_dom_sf"/>
</dbReference>
<dbReference type="InterPro" id="IPR003594">
    <property type="entry name" value="HATPase_dom"/>
</dbReference>
<dbReference type="Proteomes" id="UP000293912">
    <property type="component" value="Chromosome"/>
</dbReference>
<comment type="subcellular location">
    <subcellularLocation>
        <location evidence="2">Cell inner membrane</location>
        <topology evidence="2">Multi-pass membrane protein</topology>
    </subcellularLocation>
</comment>
<feature type="region of interest" description="Disordered" evidence="8">
    <location>
        <begin position="1"/>
        <end position="26"/>
    </location>
</feature>
<dbReference type="InterPro" id="IPR013655">
    <property type="entry name" value="PAS_fold_3"/>
</dbReference>
<dbReference type="SMART" id="SM00086">
    <property type="entry name" value="PAC"/>
    <property type="match status" value="7"/>
</dbReference>
<dbReference type="Pfam" id="PF08447">
    <property type="entry name" value="PAS_3"/>
    <property type="match status" value="1"/>
</dbReference>
<dbReference type="Gene3D" id="3.30.565.10">
    <property type="entry name" value="Histidine kinase-like ATPase, C-terminal domain"/>
    <property type="match status" value="1"/>
</dbReference>
<organism evidence="12 13">
    <name type="scientific">Hydrogenophaga pseudoflava</name>
    <name type="common">Pseudomonas carboxydoflava</name>
    <dbReference type="NCBI Taxonomy" id="47421"/>
    <lineage>
        <taxon>Bacteria</taxon>
        <taxon>Pseudomonadati</taxon>
        <taxon>Pseudomonadota</taxon>
        <taxon>Betaproteobacteria</taxon>
        <taxon>Burkholderiales</taxon>
        <taxon>Comamonadaceae</taxon>
        <taxon>Hydrogenophaga</taxon>
    </lineage>
</organism>
<keyword evidence="7" id="KW-0175">Coiled coil</keyword>
<dbReference type="PROSITE" id="PS50112">
    <property type="entry name" value="PAS"/>
    <property type="match status" value="4"/>
</dbReference>
<dbReference type="SUPFAM" id="SSF47384">
    <property type="entry name" value="Homodimeric domain of signal transducing histidine kinase"/>
    <property type="match status" value="1"/>
</dbReference>
<feature type="domain" description="PAC" evidence="11">
    <location>
        <begin position="415"/>
        <end position="467"/>
    </location>
</feature>
<dbReference type="SMART" id="SM00387">
    <property type="entry name" value="HATPase_c"/>
    <property type="match status" value="1"/>
</dbReference>
<evidence type="ECO:0000256" key="8">
    <source>
        <dbReference type="SAM" id="MobiDB-lite"/>
    </source>
</evidence>
<dbReference type="EMBL" id="CP037867">
    <property type="protein sequence ID" value="QBM26568.1"/>
    <property type="molecule type" value="Genomic_DNA"/>
</dbReference>
<dbReference type="SUPFAM" id="SSF55874">
    <property type="entry name" value="ATPase domain of HSP90 chaperone/DNA topoisomerase II/histidine kinase"/>
    <property type="match status" value="1"/>
</dbReference>
<dbReference type="GO" id="GO:0000155">
    <property type="term" value="F:phosphorelay sensor kinase activity"/>
    <property type="evidence" value="ECO:0007669"/>
    <property type="project" value="InterPro"/>
</dbReference>
<dbReference type="Pfam" id="PF02518">
    <property type="entry name" value="HATPase_c"/>
    <property type="match status" value="1"/>
</dbReference>
<feature type="domain" description="PAC" evidence="11">
    <location>
        <begin position="945"/>
        <end position="997"/>
    </location>
</feature>
<evidence type="ECO:0000313" key="13">
    <source>
        <dbReference type="Proteomes" id="UP000293912"/>
    </source>
</evidence>
<dbReference type="InterPro" id="IPR036890">
    <property type="entry name" value="HATPase_C_sf"/>
</dbReference>
<dbReference type="CDD" id="cd00130">
    <property type="entry name" value="PAS"/>
    <property type="match status" value="5"/>
</dbReference>
<dbReference type="PANTHER" id="PTHR43304">
    <property type="entry name" value="PHYTOCHROME-LIKE PROTEIN CPH1"/>
    <property type="match status" value="1"/>
</dbReference>
<keyword evidence="13" id="KW-1185">Reference proteome</keyword>
<evidence type="ECO:0000256" key="2">
    <source>
        <dbReference type="ARBA" id="ARBA00004429"/>
    </source>
</evidence>
<keyword evidence="6" id="KW-0418">Kinase</keyword>
<accession>A0A4P6WWM1</accession>
<evidence type="ECO:0000256" key="1">
    <source>
        <dbReference type="ARBA" id="ARBA00000085"/>
    </source>
</evidence>
<keyword evidence="5 12" id="KW-0808">Transferase</keyword>
<name>A0A4P6WWM1_HYDPS</name>
<feature type="domain" description="PAS" evidence="10">
    <location>
        <begin position="359"/>
        <end position="412"/>
    </location>
</feature>
<keyword evidence="4" id="KW-0597">Phosphoprotein</keyword>
<feature type="domain" description="PAC" evidence="11">
    <location>
        <begin position="259"/>
        <end position="315"/>
    </location>
</feature>
<dbReference type="Gene3D" id="1.10.287.130">
    <property type="match status" value="1"/>
</dbReference>
<dbReference type="InterPro" id="IPR000700">
    <property type="entry name" value="PAS-assoc_C"/>
</dbReference>
<dbReference type="InterPro" id="IPR001610">
    <property type="entry name" value="PAC"/>
</dbReference>
<feature type="coiled-coil region" evidence="7">
    <location>
        <begin position="582"/>
        <end position="609"/>
    </location>
</feature>
<feature type="domain" description="PAC" evidence="11">
    <location>
        <begin position="538"/>
        <end position="591"/>
    </location>
</feature>
<dbReference type="CDD" id="cd00082">
    <property type="entry name" value="HisKA"/>
    <property type="match status" value="1"/>
</dbReference>
<dbReference type="InterPro" id="IPR036097">
    <property type="entry name" value="HisK_dim/P_sf"/>
</dbReference>
<comment type="catalytic activity">
    <reaction evidence="1">
        <text>ATP + protein L-histidine = ADP + protein N-phospho-L-histidine.</text>
        <dbReference type="EC" id="2.7.13.3"/>
    </reaction>
</comment>
<dbReference type="GO" id="GO:0005886">
    <property type="term" value="C:plasma membrane"/>
    <property type="evidence" value="ECO:0007669"/>
    <property type="project" value="UniProtKB-SubCell"/>
</dbReference>
<feature type="domain" description="PAS" evidence="10">
    <location>
        <begin position="868"/>
        <end position="943"/>
    </location>
</feature>
<dbReference type="InterPro" id="IPR003661">
    <property type="entry name" value="HisK_dim/P_dom"/>
</dbReference>
<reference evidence="12 13" key="1">
    <citation type="submission" date="2019-03" db="EMBL/GenBank/DDBJ databases">
        <authorList>
            <person name="Sebastian G."/>
            <person name="Baumann P."/>
            <person name="Ruckert C."/>
            <person name="Kalinowski J."/>
            <person name="Nebel B."/>
            <person name="Takors R."/>
            <person name="Blombach B."/>
        </authorList>
    </citation>
    <scope>NUCLEOTIDE SEQUENCE [LARGE SCALE GENOMIC DNA]</scope>
    <source>
        <strain evidence="12 13">DSM 1084</strain>
    </source>
</reference>
<evidence type="ECO:0000256" key="3">
    <source>
        <dbReference type="ARBA" id="ARBA00012438"/>
    </source>
</evidence>
<feature type="domain" description="PAS" evidence="10">
    <location>
        <begin position="468"/>
        <end position="538"/>
    </location>
</feature>